<evidence type="ECO:0000313" key="3">
    <source>
        <dbReference type="EMBL" id="MDK3020189.1"/>
    </source>
</evidence>
<evidence type="ECO:0000256" key="1">
    <source>
        <dbReference type="ARBA" id="ARBA00023002"/>
    </source>
</evidence>
<reference evidence="3 4" key="1">
    <citation type="submission" date="2023-05" db="EMBL/GenBank/DDBJ databases">
        <title>Pseudodonghicola sp. nov.</title>
        <authorList>
            <person name="Huang J."/>
        </authorList>
    </citation>
    <scope>NUCLEOTIDE SEQUENCE [LARGE SCALE GENOMIC DNA]</scope>
    <source>
        <strain evidence="3 4">IC7</strain>
    </source>
</reference>
<keyword evidence="1" id="KW-0560">Oxidoreductase</keyword>
<dbReference type="EMBL" id="JASNJD010000022">
    <property type="protein sequence ID" value="MDK3020189.1"/>
    <property type="molecule type" value="Genomic_DNA"/>
</dbReference>
<accession>A0ABT7F707</accession>
<evidence type="ECO:0000259" key="2">
    <source>
        <dbReference type="Pfam" id="PF07992"/>
    </source>
</evidence>
<feature type="domain" description="FAD/NAD(P)-binding" evidence="2">
    <location>
        <begin position="24"/>
        <end position="327"/>
    </location>
</feature>
<proteinExistence type="predicted"/>
<keyword evidence="4" id="KW-1185">Reference proteome</keyword>
<gene>
    <name evidence="3" type="ORF">QO033_21105</name>
</gene>
<dbReference type="InterPro" id="IPR036188">
    <property type="entry name" value="FAD/NAD-bd_sf"/>
</dbReference>
<comment type="caution">
    <text evidence="3">The sequence shown here is derived from an EMBL/GenBank/DDBJ whole genome shotgun (WGS) entry which is preliminary data.</text>
</comment>
<dbReference type="RefSeq" id="WP_284482881.1">
    <property type="nucleotide sequence ID" value="NZ_JASNJD010000022.1"/>
</dbReference>
<organism evidence="3 4">
    <name type="scientific">Pseudodonghicola flavimaris</name>
    <dbReference type="NCBI Taxonomy" id="3050036"/>
    <lineage>
        <taxon>Bacteria</taxon>
        <taxon>Pseudomonadati</taxon>
        <taxon>Pseudomonadota</taxon>
        <taxon>Alphaproteobacteria</taxon>
        <taxon>Rhodobacterales</taxon>
        <taxon>Paracoccaceae</taxon>
        <taxon>Pseudodonghicola</taxon>
    </lineage>
</organism>
<sequence>MTSSPATDPRSVAGKTLELSGGCDLLVVGAGPAGIAAARAAVETGAGVTLVDENPVPFDEMGEHVPQLWGGRMGAEIRNRTAMMERMLEVRPDLADLFDLGVDLRLGTACWGLFVNRANLGWMPGPVAGLRDAGGSSLVGFGAAVIATGRRDMGLAFPGWDLPGVIGAGAAQMLAGLNGALETRRAVVLGTTTEALLAARDLAAAGVDIAAIVEQAGAPQADAALVAEVEGQGIPVLFGEAPRGVTGDADGVTGLQLKGRAIACDSVLLGMGAVPMIDLLQAGGARTVFDAARGGFAPVLGPGGATSLPGVYAAGDCAGVWGAKSADPGIAAAEGAAAARAVLGQAAAAVAQPPEAPDLDGYRKGWVRAAVIEALEEMPVCLCEEVTARDILDVRPPRYLKAGAGRNAELSLSDILGDGPPDPDQIKRLTRAGMGPCQGRRCREQIQALLALREDLTLGAIPLAGYRSPVRPMTLAEIAPQREDPAIAEQWDSWFGMPRQWVPFWDVEPKYTVASLANRKDHVSE</sequence>
<dbReference type="PANTHER" id="PTHR42949:SF3">
    <property type="entry name" value="ANAEROBIC GLYCEROL-3-PHOSPHATE DEHYDROGENASE SUBUNIT B"/>
    <property type="match status" value="1"/>
</dbReference>
<dbReference type="InterPro" id="IPR023753">
    <property type="entry name" value="FAD/NAD-binding_dom"/>
</dbReference>
<dbReference type="Gene3D" id="3.50.50.60">
    <property type="entry name" value="FAD/NAD(P)-binding domain"/>
    <property type="match status" value="3"/>
</dbReference>
<dbReference type="Gene3D" id="1.10.10.1100">
    <property type="entry name" value="BFD-like [2Fe-2S]-binding domain"/>
    <property type="match status" value="1"/>
</dbReference>
<dbReference type="Proteomes" id="UP001243757">
    <property type="component" value="Unassembled WGS sequence"/>
</dbReference>
<protein>
    <submittedName>
        <fullName evidence="3">NAD(P)/FAD-dependent oxidoreductase</fullName>
    </submittedName>
</protein>
<dbReference type="PRINTS" id="PR00411">
    <property type="entry name" value="PNDRDTASEI"/>
</dbReference>
<dbReference type="PRINTS" id="PR00368">
    <property type="entry name" value="FADPNR"/>
</dbReference>
<dbReference type="CDD" id="cd19946">
    <property type="entry name" value="GlpA-like_Fer2_BFD-like"/>
    <property type="match status" value="1"/>
</dbReference>
<evidence type="ECO:0000313" key="4">
    <source>
        <dbReference type="Proteomes" id="UP001243757"/>
    </source>
</evidence>
<dbReference type="SUPFAM" id="SSF51905">
    <property type="entry name" value="FAD/NAD(P)-binding domain"/>
    <property type="match status" value="1"/>
</dbReference>
<dbReference type="Pfam" id="PF07992">
    <property type="entry name" value="Pyr_redox_2"/>
    <property type="match status" value="1"/>
</dbReference>
<name>A0ABT7F707_9RHOB</name>
<dbReference type="InterPro" id="IPR051691">
    <property type="entry name" value="Metab_Enz_Cyan_OpOx_G3PDH"/>
</dbReference>
<dbReference type="InterPro" id="IPR041854">
    <property type="entry name" value="BFD-like_2Fe2S-bd_dom_sf"/>
</dbReference>
<dbReference type="PANTHER" id="PTHR42949">
    <property type="entry name" value="ANAEROBIC GLYCEROL-3-PHOSPHATE DEHYDROGENASE SUBUNIT B"/>
    <property type="match status" value="1"/>
</dbReference>